<feature type="transmembrane region" description="Helical" evidence="8">
    <location>
        <begin position="21"/>
        <end position="37"/>
    </location>
</feature>
<dbReference type="AlphaFoldDB" id="A0AAF0DYJ8"/>
<feature type="binding site" evidence="7">
    <location>
        <position position="168"/>
    </location>
    <ligand>
        <name>Zn(2+)</name>
        <dbReference type="ChEBI" id="CHEBI:29105"/>
        <label>2</label>
    </ligand>
</feature>
<dbReference type="Pfam" id="PF07687">
    <property type="entry name" value="M20_dimer"/>
    <property type="match status" value="1"/>
</dbReference>
<dbReference type="InterPro" id="IPR017141">
    <property type="entry name" value="Pept_M20_carboxypep"/>
</dbReference>
<evidence type="ECO:0000256" key="7">
    <source>
        <dbReference type="PIRSR" id="PIRSR037217-2"/>
    </source>
</evidence>
<dbReference type="EC" id="3.4.17.4" evidence="10"/>
<dbReference type="FunFam" id="3.40.630.10:FF:000027">
    <property type="entry name" value="N-fatty-acyl-amino acid synthase/hydrolase PM20D1"/>
    <property type="match status" value="1"/>
</dbReference>
<dbReference type="GO" id="GO:0051603">
    <property type="term" value="P:proteolysis involved in protein catabolic process"/>
    <property type="evidence" value="ECO:0007669"/>
    <property type="project" value="TreeGrafter"/>
</dbReference>
<dbReference type="InterPro" id="IPR036264">
    <property type="entry name" value="Bact_exopeptidase_dim_dom"/>
</dbReference>
<feature type="active site" evidence="6">
    <location>
        <position position="170"/>
    </location>
</feature>
<keyword evidence="11" id="KW-1185">Reference proteome</keyword>
<name>A0AAF0DYJ8_9BASI</name>
<dbReference type="EMBL" id="CP119934">
    <property type="protein sequence ID" value="WFD01852.1"/>
    <property type="molecule type" value="Genomic_DNA"/>
</dbReference>
<evidence type="ECO:0000256" key="5">
    <source>
        <dbReference type="ARBA" id="ARBA00022833"/>
    </source>
</evidence>
<keyword evidence="4 10" id="KW-0378">Hydrolase</keyword>
<reference evidence="10" key="1">
    <citation type="submission" date="2023-03" db="EMBL/GenBank/DDBJ databases">
        <title>Mating type loci evolution in Malassezia.</title>
        <authorList>
            <person name="Coelho M.A."/>
        </authorList>
    </citation>
    <scope>NUCLEOTIDE SEQUENCE</scope>
    <source>
        <strain evidence="10">CBS 7876</strain>
    </source>
</reference>
<evidence type="ECO:0000256" key="4">
    <source>
        <dbReference type="ARBA" id="ARBA00022801"/>
    </source>
</evidence>
<keyword evidence="8" id="KW-0812">Transmembrane</keyword>
<dbReference type="SUPFAM" id="SSF53187">
    <property type="entry name" value="Zn-dependent exopeptidases"/>
    <property type="match status" value="1"/>
</dbReference>
<dbReference type="Gene3D" id="3.30.70.360">
    <property type="match status" value="1"/>
</dbReference>
<keyword evidence="8" id="KW-1133">Transmembrane helix</keyword>
<dbReference type="InterPro" id="IPR001261">
    <property type="entry name" value="ArgE/DapE_CS"/>
</dbReference>
<evidence type="ECO:0000256" key="3">
    <source>
        <dbReference type="ARBA" id="ARBA00022723"/>
    </source>
</evidence>
<gene>
    <name evidence="10" type="ORF">MOBT1_000532</name>
</gene>
<feature type="binding site" evidence="7">
    <location>
        <position position="240"/>
    </location>
    <ligand>
        <name>Zn(2+)</name>
        <dbReference type="ChEBI" id="CHEBI:29105"/>
        <label>1</label>
    </ligand>
</feature>
<dbReference type="Gene3D" id="3.40.630.10">
    <property type="entry name" value="Zn peptidases"/>
    <property type="match status" value="1"/>
</dbReference>
<dbReference type="Pfam" id="PF01546">
    <property type="entry name" value="Peptidase_M20"/>
    <property type="match status" value="1"/>
</dbReference>
<accession>A0AAF0DYJ8</accession>
<feature type="binding site" evidence="7">
    <location>
        <position position="205"/>
    </location>
    <ligand>
        <name>Zn(2+)</name>
        <dbReference type="ChEBI" id="CHEBI:29105"/>
        <label>2</label>
    </ligand>
</feature>
<dbReference type="PIRSF" id="PIRSF037217">
    <property type="entry name" value="Carboxypeptidase_S"/>
    <property type="match status" value="1"/>
</dbReference>
<keyword evidence="2" id="KW-0645">Protease</keyword>
<evidence type="ECO:0000256" key="6">
    <source>
        <dbReference type="PIRSR" id="PIRSR037217-1"/>
    </source>
</evidence>
<keyword evidence="3 7" id="KW-0479">Metal-binding</keyword>
<comment type="similarity">
    <text evidence="1">Belongs to the peptidase M20A family.</text>
</comment>
<dbReference type="PANTHER" id="PTHR45962">
    <property type="entry name" value="N-FATTY-ACYL-AMINO ACID SYNTHASE/HYDROLASE PM20D1"/>
    <property type="match status" value="1"/>
</dbReference>
<keyword evidence="8" id="KW-0472">Membrane</keyword>
<dbReference type="Gene3D" id="1.10.150.900">
    <property type="match status" value="1"/>
</dbReference>
<dbReference type="InterPro" id="IPR011650">
    <property type="entry name" value="Peptidase_M20_dimer"/>
</dbReference>
<dbReference type="CDD" id="cd05674">
    <property type="entry name" value="M20_yscS"/>
    <property type="match status" value="1"/>
</dbReference>
<feature type="binding site" evidence="7">
    <location>
        <position position="268"/>
    </location>
    <ligand>
        <name>Zn(2+)</name>
        <dbReference type="ChEBI" id="CHEBI:29105"/>
        <label>2</label>
    </ligand>
</feature>
<protein>
    <submittedName>
        <fullName evidence="10">Gly-Xaa carboxypeptidase</fullName>
        <ecNumber evidence="10">3.4.17.4</ecNumber>
    </submittedName>
</protein>
<keyword evidence="5 7" id="KW-0862">Zinc</keyword>
<dbReference type="GO" id="GO:0000328">
    <property type="term" value="C:fungal-type vacuole lumen"/>
    <property type="evidence" value="ECO:0007669"/>
    <property type="project" value="TreeGrafter"/>
</dbReference>
<evidence type="ECO:0000259" key="9">
    <source>
        <dbReference type="Pfam" id="PF07687"/>
    </source>
</evidence>
<feature type="active site" description="Proton acceptor" evidence="6">
    <location>
        <position position="239"/>
    </location>
</feature>
<dbReference type="GO" id="GO:0046872">
    <property type="term" value="F:metal ion binding"/>
    <property type="evidence" value="ECO:0007669"/>
    <property type="project" value="UniProtKB-KW"/>
</dbReference>
<dbReference type="SUPFAM" id="SSF55031">
    <property type="entry name" value="Bacterial exopeptidase dimerisation domain"/>
    <property type="match status" value="1"/>
</dbReference>
<feature type="binding site" evidence="7">
    <location>
        <position position="611"/>
    </location>
    <ligand>
        <name>Zn(2+)</name>
        <dbReference type="ChEBI" id="CHEBI:29105"/>
        <label>1</label>
    </ligand>
</feature>
<dbReference type="InterPro" id="IPR002933">
    <property type="entry name" value="Peptidase_M20"/>
</dbReference>
<evidence type="ECO:0000256" key="1">
    <source>
        <dbReference type="ARBA" id="ARBA00006247"/>
    </source>
</evidence>
<evidence type="ECO:0000313" key="11">
    <source>
        <dbReference type="Proteomes" id="UP001214603"/>
    </source>
</evidence>
<organism evidence="10 11">
    <name type="scientific">Malassezia obtusa</name>
    <dbReference type="NCBI Taxonomy" id="76774"/>
    <lineage>
        <taxon>Eukaryota</taxon>
        <taxon>Fungi</taxon>
        <taxon>Dikarya</taxon>
        <taxon>Basidiomycota</taxon>
        <taxon>Ustilaginomycotina</taxon>
        <taxon>Malasseziomycetes</taxon>
        <taxon>Malasseziales</taxon>
        <taxon>Malasseziaceae</taxon>
        <taxon>Malassezia</taxon>
    </lineage>
</organism>
<dbReference type="InterPro" id="IPR047177">
    <property type="entry name" value="Pept_M20A"/>
</dbReference>
<evidence type="ECO:0000256" key="2">
    <source>
        <dbReference type="ARBA" id="ARBA00022670"/>
    </source>
</evidence>
<keyword evidence="10" id="KW-0121">Carboxypeptidase</keyword>
<dbReference type="PANTHER" id="PTHR45962:SF1">
    <property type="entry name" value="N-FATTY-ACYL-AMINO ACID SYNTHASE_HYDROLASE PM20D1"/>
    <property type="match status" value="1"/>
</dbReference>
<evidence type="ECO:0000256" key="8">
    <source>
        <dbReference type="SAM" id="Phobius"/>
    </source>
</evidence>
<proteinExistence type="inferred from homology"/>
<feature type="domain" description="Peptidase M20 dimerisation" evidence="9">
    <location>
        <begin position="292"/>
        <end position="475"/>
    </location>
</feature>
<dbReference type="GO" id="GO:0004181">
    <property type="term" value="F:metallocarboxypeptidase activity"/>
    <property type="evidence" value="ECO:0007669"/>
    <property type="project" value="UniProtKB-EC"/>
</dbReference>
<sequence>MEKAELPVHVPPAPRPRRTSILRISLVLAALSLYVYFSQVHQRPTSWRADVLQDIDGDDGVCPQVAEYDPTDALSGLQIQRPSVREAVERLSQSVQVDTSVGDDWKDPTQDPAPWRVFQPFARWLQNSFPHIHAQRSPVKREVIHEHGLLYTWPGSDPNLKPLLMTGHQDVVPVDNSTLDDWLYPPFSGQIDLENQTVWGRGALDCKAWLLGSMSAMESLMASGWRPRRTILLAYGFDEESSGVQGAKHLGIHLHERYGDNSIAMLVDEGTPVYSASDPESFGTPIAAPSVTEKGMLNVELEVRSKGGHSSMPPEHTSIGFLSKILTVLEENPFPDKIEEKSKAQISFLQCMRDHPKMPEKLRKALVELEYAERSLVPSFVRARAAQVPITERMFLQFAPKCAKNARLEKARQGVLDVLDHSMLSLLKTTQAEDVVRGGVKSNALPESAVAYINHRIATYSNVAETHERYKQLLTPLVQELGLSFTAFDEEIVPPTQASKGSLVLKDGSWNVDTPDPTPFEGEGAGPWHLLASVIRQTWHLDEPRHELKADPDMSSRTNAKYSKPVRVTPNAMFATTDTHWYKALTNHIFRFGSLSVHPDLTGLPMFHTMHTVNEHVSIDAIVKSIDFYTNLMVAADHENLDRM</sequence>
<dbReference type="PROSITE" id="PS00758">
    <property type="entry name" value="ARGE_DAPE_CPG2_1"/>
    <property type="match status" value="1"/>
</dbReference>
<evidence type="ECO:0000313" key="10">
    <source>
        <dbReference type="EMBL" id="WFD01852.1"/>
    </source>
</evidence>
<feature type="binding site" evidence="7">
    <location>
        <position position="205"/>
    </location>
    <ligand>
        <name>Zn(2+)</name>
        <dbReference type="ChEBI" id="CHEBI:29105"/>
        <label>1</label>
    </ligand>
</feature>
<dbReference type="Proteomes" id="UP001214603">
    <property type="component" value="Chromosome 1"/>
</dbReference>